<evidence type="ECO:0000313" key="1">
    <source>
        <dbReference type="EMBL" id="MFC0717135.1"/>
    </source>
</evidence>
<dbReference type="RefSeq" id="WP_386659314.1">
    <property type="nucleotide sequence ID" value="NZ_JBHLTF010000024.1"/>
</dbReference>
<accession>A0ABV6SWB5</accession>
<sequence>MARRGRPPGSGTKKSTTIRFDKDVLEAFRAGGHGGSCG</sequence>
<organism evidence="1 2">
    <name type="scientific">Luteimonas padinae</name>
    <dbReference type="NCBI Taxonomy" id="1714359"/>
    <lineage>
        <taxon>Bacteria</taxon>
        <taxon>Pseudomonadati</taxon>
        <taxon>Pseudomonadota</taxon>
        <taxon>Gammaproteobacteria</taxon>
        <taxon>Lysobacterales</taxon>
        <taxon>Lysobacteraceae</taxon>
        <taxon>Luteimonas</taxon>
    </lineage>
</organism>
<reference evidence="1 2" key="1">
    <citation type="submission" date="2024-09" db="EMBL/GenBank/DDBJ databases">
        <authorList>
            <person name="Sun Q."/>
            <person name="Mori K."/>
        </authorList>
    </citation>
    <scope>NUCLEOTIDE SEQUENCE [LARGE SCALE GENOMIC DNA]</scope>
    <source>
        <strain evidence="1 2">KCTC 52403</strain>
    </source>
</reference>
<keyword evidence="2" id="KW-1185">Reference proteome</keyword>
<dbReference type="Proteomes" id="UP001589898">
    <property type="component" value="Unassembled WGS sequence"/>
</dbReference>
<comment type="caution">
    <text evidence="1">The sequence shown here is derived from an EMBL/GenBank/DDBJ whole genome shotgun (WGS) entry which is preliminary data.</text>
</comment>
<protein>
    <submittedName>
        <fullName evidence="1">BrnA antitoxin family protein</fullName>
    </submittedName>
</protein>
<dbReference type="InterPro" id="IPR025528">
    <property type="entry name" value="BrnA_antitoxin"/>
</dbReference>
<dbReference type="Pfam" id="PF14384">
    <property type="entry name" value="BrnA_antitoxin"/>
    <property type="match status" value="1"/>
</dbReference>
<proteinExistence type="predicted"/>
<evidence type="ECO:0000313" key="2">
    <source>
        <dbReference type="Proteomes" id="UP001589898"/>
    </source>
</evidence>
<gene>
    <name evidence="1" type="ORF">ACFFFU_05155</name>
</gene>
<dbReference type="EMBL" id="JBHLTF010000024">
    <property type="protein sequence ID" value="MFC0717135.1"/>
    <property type="molecule type" value="Genomic_DNA"/>
</dbReference>
<name>A0ABV6SWB5_9GAMM</name>